<sequence>MVETTAGKVRGSRDGSVYIFKGIPYGAPTGGKGRFMPPQPVAPWSGVRDTLSFGPTAPQASAAEAGGMDKLAEGPGAIRMKNFMTFLHGMAGDEPAMGEDCLVLNVWTSSTQRDRKRPVLVYLHGGAYTSGSGSWKLYDGLGLAQRGDAVAVTINHRLGALGYLHLAELGGADYAPSGNVGMLDIVAALQWVRDNIENFGGDPSRVLVYGSSGGASKTSVLLAMPSAKGLFHRANLMSGAAMQAAPADLAARNAEKLLTRLDIAPKDFRKLHDVPFTTLVQEAERMNAMPISTALAGAASPEQFMGLMPVVDGTILPTHPMEPVASPNGTHVPVLVGYTRDDMTMMMFGMPWFGTLDEAGLAKMATATFGEKGPALLAAYRRERPDASPTDIACSFVTDRVMWAGSIRWAERRAEAAGAAPAYVYRFDLESAALDGAIGAAHGGDIPFAMNNYTASSMAGDRPENPAMAKIMSDTWVHFAATGNPNNPAIPQWKPYEPTERATMVFDVPTHAENDPRTEVRSMLMDALAPSKG</sequence>
<dbReference type="PROSITE" id="PS00122">
    <property type="entry name" value="CARBOXYLESTERASE_B_1"/>
    <property type="match status" value="1"/>
</dbReference>
<name>A0A0S3F4L7_9SPHN</name>
<keyword evidence="2 3" id="KW-0378">Hydrolase</keyword>
<dbReference type="Gene3D" id="3.40.50.1820">
    <property type="entry name" value="alpha/beta hydrolase"/>
    <property type="match status" value="1"/>
</dbReference>
<evidence type="ECO:0000313" key="6">
    <source>
        <dbReference type="Proteomes" id="UP000056968"/>
    </source>
</evidence>
<dbReference type="Proteomes" id="UP000056968">
    <property type="component" value="Chromosome"/>
</dbReference>
<keyword evidence="6" id="KW-1185">Reference proteome</keyword>
<evidence type="ECO:0000256" key="1">
    <source>
        <dbReference type="ARBA" id="ARBA00005964"/>
    </source>
</evidence>
<comment type="similarity">
    <text evidence="1 3">Belongs to the type-B carboxylesterase/lipase family.</text>
</comment>
<dbReference type="AlphaFoldDB" id="A0A0S3F4L7"/>
<dbReference type="EMBL" id="CP013264">
    <property type="protein sequence ID" value="ALR22636.1"/>
    <property type="molecule type" value="Genomic_DNA"/>
</dbReference>
<dbReference type="ESTHER" id="9sphn-a0a0s3f4l7">
    <property type="family name" value="Carb_B_Bacteria"/>
</dbReference>
<dbReference type="Pfam" id="PF00135">
    <property type="entry name" value="COesterase"/>
    <property type="match status" value="1"/>
</dbReference>
<dbReference type="PANTHER" id="PTHR43142:SF1">
    <property type="entry name" value="CARBOXYLIC ESTER HYDROLASE"/>
    <property type="match status" value="1"/>
</dbReference>
<evidence type="ECO:0000313" key="5">
    <source>
        <dbReference type="EMBL" id="ALR22636.1"/>
    </source>
</evidence>
<reference evidence="5 6" key="1">
    <citation type="submission" date="2015-11" db="EMBL/GenBank/DDBJ databases">
        <title>A Two-component Flavoprotein Monooxygenase System MeaXY Responsible for para-Hydroxylation of 2-Methyl-6-ethylaniline and 2,6-Diethylaniline in Sphingobium baderi DE-13.</title>
        <authorList>
            <person name="Cheng M."/>
            <person name="Meng Q."/>
            <person name="Yang Y."/>
            <person name="Chu C."/>
            <person name="Yan X."/>
            <person name="He J."/>
            <person name="Li S."/>
        </authorList>
    </citation>
    <scope>NUCLEOTIDE SEQUENCE [LARGE SCALE GENOMIC DNA]</scope>
    <source>
        <strain evidence="5 6">DE-13</strain>
    </source>
</reference>
<evidence type="ECO:0000256" key="2">
    <source>
        <dbReference type="ARBA" id="ARBA00022801"/>
    </source>
</evidence>
<proteinExistence type="inferred from homology"/>
<accession>A0A0S3F4L7</accession>
<gene>
    <name evidence="5" type="ORF">ATN00_13655</name>
</gene>
<dbReference type="InterPro" id="IPR019826">
    <property type="entry name" value="Carboxylesterase_B_AS"/>
</dbReference>
<dbReference type="InterPro" id="IPR002018">
    <property type="entry name" value="CarbesteraseB"/>
</dbReference>
<feature type="domain" description="Carboxylesterase type B" evidence="4">
    <location>
        <begin position="2"/>
        <end position="513"/>
    </location>
</feature>
<dbReference type="InterPro" id="IPR029058">
    <property type="entry name" value="AB_hydrolase_fold"/>
</dbReference>
<dbReference type="EC" id="3.1.1.-" evidence="3"/>
<dbReference type="STRING" id="1332080.ATN00_13655"/>
<evidence type="ECO:0000256" key="3">
    <source>
        <dbReference type="RuleBase" id="RU361235"/>
    </source>
</evidence>
<dbReference type="PANTHER" id="PTHR43142">
    <property type="entry name" value="CARBOXYLIC ESTER HYDROLASE"/>
    <property type="match status" value="1"/>
</dbReference>
<organism evidence="5 6">
    <name type="scientific">Sphingobium baderi</name>
    <dbReference type="NCBI Taxonomy" id="1332080"/>
    <lineage>
        <taxon>Bacteria</taxon>
        <taxon>Pseudomonadati</taxon>
        <taxon>Pseudomonadota</taxon>
        <taxon>Alphaproteobacteria</taxon>
        <taxon>Sphingomonadales</taxon>
        <taxon>Sphingomonadaceae</taxon>
        <taxon>Sphingobium</taxon>
    </lineage>
</organism>
<dbReference type="KEGG" id="sbd:ATN00_13655"/>
<protein>
    <recommendedName>
        <fullName evidence="3">Carboxylic ester hydrolase</fullName>
        <ecNumber evidence="3">3.1.1.-</ecNumber>
    </recommendedName>
</protein>
<dbReference type="SUPFAM" id="SSF53474">
    <property type="entry name" value="alpha/beta-Hydrolases"/>
    <property type="match status" value="1"/>
</dbReference>
<dbReference type="GO" id="GO:0016787">
    <property type="term" value="F:hydrolase activity"/>
    <property type="evidence" value="ECO:0007669"/>
    <property type="project" value="UniProtKB-KW"/>
</dbReference>
<evidence type="ECO:0000259" key="4">
    <source>
        <dbReference type="Pfam" id="PF00135"/>
    </source>
</evidence>